<keyword evidence="7 10" id="KW-0653">Protein transport</keyword>
<dbReference type="RefSeq" id="WP_076517669.1">
    <property type="nucleotide sequence ID" value="NZ_FTOH01000012.1"/>
</dbReference>
<evidence type="ECO:0000259" key="12">
    <source>
        <dbReference type="Pfam" id="PF05134"/>
    </source>
</evidence>
<dbReference type="OrthoDB" id="6117397at2"/>
<dbReference type="Gene3D" id="3.30.420.380">
    <property type="match status" value="1"/>
</dbReference>
<evidence type="ECO:0000256" key="9">
    <source>
        <dbReference type="ARBA" id="ARBA00023136"/>
    </source>
</evidence>
<dbReference type="GO" id="GO:0009276">
    <property type="term" value="C:Gram-negative-bacterium-type cell wall"/>
    <property type="evidence" value="ECO:0007669"/>
    <property type="project" value="InterPro"/>
</dbReference>
<evidence type="ECO:0000256" key="10">
    <source>
        <dbReference type="PIRNR" id="PIRNR015761"/>
    </source>
</evidence>
<dbReference type="GO" id="GO:0015628">
    <property type="term" value="P:protein secretion by the type II secretion system"/>
    <property type="evidence" value="ECO:0007669"/>
    <property type="project" value="InterPro"/>
</dbReference>
<proteinExistence type="inferred from homology"/>
<evidence type="ECO:0000256" key="4">
    <source>
        <dbReference type="ARBA" id="ARBA00022475"/>
    </source>
</evidence>
<evidence type="ECO:0000256" key="5">
    <source>
        <dbReference type="ARBA" id="ARBA00022519"/>
    </source>
</evidence>
<dbReference type="NCBIfam" id="TIGR01709">
    <property type="entry name" value="typeII_sec_gspL"/>
    <property type="match status" value="1"/>
</dbReference>
<name>A0A1N7PXI8_9GAMM</name>
<dbReference type="InterPro" id="IPR024230">
    <property type="entry name" value="GspL_cyto_dom"/>
</dbReference>
<dbReference type="Pfam" id="PF12693">
    <property type="entry name" value="GspL_C"/>
    <property type="match status" value="1"/>
</dbReference>
<dbReference type="Proteomes" id="UP000185639">
    <property type="component" value="Unassembled WGS sequence"/>
</dbReference>
<protein>
    <recommendedName>
        <fullName evidence="10">Type II secretion system protein L</fullName>
        <shortName evidence="10">T2SS protein L</shortName>
    </recommendedName>
</protein>
<evidence type="ECO:0000313" key="14">
    <source>
        <dbReference type="EMBL" id="SIT15306.1"/>
    </source>
</evidence>
<dbReference type="Gene3D" id="3.30.1360.100">
    <property type="entry name" value="General secretion pathway protein M, EpsM"/>
    <property type="match status" value="1"/>
</dbReference>
<keyword evidence="5" id="KW-0997">Cell inner membrane</keyword>
<dbReference type="EMBL" id="FTOH01000012">
    <property type="protein sequence ID" value="SIT15306.1"/>
    <property type="molecule type" value="Genomic_DNA"/>
</dbReference>
<comment type="subcellular location">
    <subcellularLocation>
        <location evidence="1">Cell inner membrane</location>
        <topology evidence="1">Single-pass membrane protein</topology>
    </subcellularLocation>
</comment>
<keyword evidence="15" id="KW-1185">Reference proteome</keyword>
<evidence type="ECO:0000259" key="13">
    <source>
        <dbReference type="Pfam" id="PF12693"/>
    </source>
</evidence>
<evidence type="ECO:0000256" key="1">
    <source>
        <dbReference type="ARBA" id="ARBA00004377"/>
    </source>
</evidence>
<keyword evidence="4" id="KW-1003">Cell membrane</keyword>
<sequence>MNSKNNRVEWAADQGVWLITETAGNPPRNLEDWAEEQTEMSSVSLVLSATNYATHWVSLPGVKGRHLNRALPFALEEVLIRDVSDYTVVPGGSLGGKHKAYVVESDLVDRLIELLAIHHLRLSVLYPETAGYAGSQIVRSKSGWIVSLEGVFEGWVPDAALPAVLEGVSDKVQGEELTISASSMDEGNLLKTTISSGYPDSFDSISVSTSRPETKENAISLLQGKAATAGREKKPAPWWTGIASFAAIFAVFACGFLIVDNHRTAEQIDMVSNSSQKLYKQWFPGESTSNYESRFRRKLRSEGDTSDSAGFDSLMGNVAAAWAGLDQSKGSISIQSIRYSERIGEFLIDIDAQQQSDLQAFKAAIEARGLTAEISSAKADKDIVKGRVKVGGAA</sequence>
<dbReference type="AlphaFoldDB" id="A0A1N7PXI8"/>
<evidence type="ECO:0000313" key="15">
    <source>
        <dbReference type="Proteomes" id="UP000185639"/>
    </source>
</evidence>
<gene>
    <name evidence="14" type="ORF">SAMN05421686_1126</name>
</gene>
<dbReference type="InterPro" id="IPR007812">
    <property type="entry name" value="T2SS_protein-GspL"/>
</dbReference>
<evidence type="ECO:0000256" key="8">
    <source>
        <dbReference type="ARBA" id="ARBA00022989"/>
    </source>
</evidence>
<feature type="domain" description="GspL periplasmic" evidence="13">
    <location>
        <begin position="239"/>
        <end position="391"/>
    </location>
</feature>
<evidence type="ECO:0000256" key="7">
    <source>
        <dbReference type="ARBA" id="ARBA00022927"/>
    </source>
</evidence>
<dbReference type="SUPFAM" id="SSF53067">
    <property type="entry name" value="Actin-like ATPase domain"/>
    <property type="match status" value="1"/>
</dbReference>
<feature type="domain" description="GspL cytoplasmic actin-ATPase-like" evidence="12">
    <location>
        <begin position="7"/>
        <end position="128"/>
    </location>
</feature>
<dbReference type="InterPro" id="IPR025691">
    <property type="entry name" value="GspL_pp_dom"/>
</dbReference>
<accession>A0A1N7PXI8</accession>
<organism evidence="14 15">
    <name type="scientific">Thalassolituus maritimus</name>
    <dbReference type="NCBI Taxonomy" id="484498"/>
    <lineage>
        <taxon>Bacteria</taxon>
        <taxon>Pseudomonadati</taxon>
        <taxon>Pseudomonadota</taxon>
        <taxon>Gammaproteobacteria</taxon>
        <taxon>Oceanospirillales</taxon>
        <taxon>Oceanospirillaceae</taxon>
        <taxon>Thalassolituus</taxon>
    </lineage>
</organism>
<dbReference type="Pfam" id="PF05134">
    <property type="entry name" value="T2SSL"/>
    <property type="match status" value="1"/>
</dbReference>
<comment type="function">
    <text evidence="10">Inner membrane component of the type II secretion system required for the energy-dependent secretion of extracellular factors such as proteases and toxins from the periplasm.</text>
</comment>
<evidence type="ECO:0000256" key="2">
    <source>
        <dbReference type="ARBA" id="ARBA00005318"/>
    </source>
</evidence>
<dbReference type="GO" id="GO:0005886">
    <property type="term" value="C:plasma membrane"/>
    <property type="evidence" value="ECO:0007669"/>
    <property type="project" value="UniProtKB-SubCell"/>
</dbReference>
<dbReference type="STRING" id="484498.SAMN05421686_1126"/>
<comment type="similarity">
    <text evidence="2 10">Belongs to the GSP L family.</text>
</comment>
<keyword evidence="8 11" id="KW-1133">Transmembrane helix</keyword>
<evidence type="ECO:0000256" key="6">
    <source>
        <dbReference type="ARBA" id="ARBA00022692"/>
    </source>
</evidence>
<dbReference type="GO" id="GO:0015627">
    <property type="term" value="C:type II protein secretion system complex"/>
    <property type="evidence" value="ECO:0007669"/>
    <property type="project" value="InterPro"/>
</dbReference>
<keyword evidence="3 10" id="KW-0813">Transport</keyword>
<evidence type="ECO:0000256" key="3">
    <source>
        <dbReference type="ARBA" id="ARBA00022448"/>
    </source>
</evidence>
<evidence type="ECO:0000256" key="11">
    <source>
        <dbReference type="SAM" id="Phobius"/>
    </source>
</evidence>
<keyword evidence="6 11" id="KW-0812">Transmembrane</keyword>
<feature type="transmembrane region" description="Helical" evidence="11">
    <location>
        <begin position="238"/>
        <end position="259"/>
    </location>
</feature>
<dbReference type="PIRSF" id="PIRSF015761">
    <property type="entry name" value="Protein_L"/>
    <property type="match status" value="1"/>
</dbReference>
<dbReference type="InterPro" id="IPR043129">
    <property type="entry name" value="ATPase_NBD"/>
</dbReference>
<reference evidence="15" key="1">
    <citation type="submission" date="2017-01" db="EMBL/GenBank/DDBJ databases">
        <authorList>
            <person name="Varghese N."/>
            <person name="Submissions S."/>
        </authorList>
    </citation>
    <scope>NUCLEOTIDE SEQUENCE [LARGE SCALE GENOMIC DNA]</scope>
    <source>
        <strain evidence="15">DSM 24913</strain>
    </source>
</reference>
<keyword evidence="9 11" id="KW-0472">Membrane</keyword>